<dbReference type="InterPro" id="IPR002164">
    <property type="entry name" value="NAP_family"/>
</dbReference>
<sequence length="270" mass="31659">MANEKLSLALQGLANIEDELEACDKKVQNYRLSVLQPVYNKRNALIQDVPDFWKIVLTQHQDFADYIQVEDFKYVENISSIEIDWESIDEFQITFNFQGIEDDFPKQKVCKKFKLEYDVDKVYNPNKLKPEELEDMEEFGYWTSEPCAIQWPASYNGFNPAKIMDKSSAIGKKNYRKGMKSFFGWFKWTGLKIGKEFPNGQDLATLFTDDIYPHCLKYYTQAHRDLEDERDGTDSEVDDEEEPAFEIPEEVDEEEEEEEQEPASKKVKKG</sequence>
<evidence type="ECO:0000313" key="4">
    <source>
        <dbReference type="Proteomes" id="UP000095728"/>
    </source>
</evidence>
<dbReference type="GO" id="GO:0005634">
    <property type="term" value="C:nucleus"/>
    <property type="evidence" value="ECO:0007669"/>
    <property type="project" value="InterPro"/>
</dbReference>
<comment type="similarity">
    <text evidence="1">Belongs to the nucleosome assembly protein (NAP) family.</text>
</comment>
<dbReference type="EMBL" id="LPNM01000006">
    <property type="protein sequence ID" value="OEJ86343.1"/>
    <property type="molecule type" value="Genomic_DNA"/>
</dbReference>
<dbReference type="InParanoid" id="A0A1E5RID1"/>
<dbReference type="SUPFAM" id="SSF143113">
    <property type="entry name" value="NAP-like"/>
    <property type="match status" value="1"/>
</dbReference>
<dbReference type="FunCoup" id="A0A1E5RID1">
    <property type="interactions" value="604"/>
</dbReference>
<feature type="compositionally biased region" description="Acidic residues" evidence="2">
    <location>
        <begin position="228"/>
        <end position="261"/>
    </location>
</feature>
<dbReference type="InterPro" id="IPR037231">
    <property type="entry name" value="NAP-like_sf"/>
</dbReference>
<comment type="caution">
    <text evidence="3">The sequence shown here is derived from an EMBL/GenBank/DDBJ whole genome shotgun (WGS) entry which is preliminary data.</text>
</comment>
<proteinExistence type="inferred from homology"/>
<name>A0A1E5RID1_9ASCO</name>
<dbReference type="Proteomes" id="UP000095728">
    <property type="component" value="Unassembled WGS sequence"/>
</dbReference>
<evidence type="ECO:0000256" key="2">
    <source>
        <dbReference type="SAM" id="MobiDB-lite"/>
    </source>
</evidence>
<feature type="region of interest" description="Disordered" evidence="2">
    <location>
        <begin position="225"/>
        <end position="270"/>
    </location>
</feature>
<dbReference type="OrthoDB" id="19419at2759"/>
<keyword evidence="4" id="KW-1185">Reference proteome</keyword>
<evidence type="ECO:0000256" key="1">
    <source>
        <dbReference type="ARBA" id="ARBA00009947"/>
    </source>
</evidence>
<reference evidence="4" key="1">
    <citation type="journal article" date="2016" name="Genome Announc.">
        <title>Genome sequences of three species of Hanseniaspora isolated from spontaneous wine fermentations.</title>
        <authorList>
            <person name="Sternes P.R."/>
            <person name="Lee D."/>
            <person name="Kutyna D.R."/>
            <person name="Borneman A.R."/>
        </authorList>
    </citation>
    <scope>NUCLEOTIDE SEQUENCE [LARGE SCALE GENOMIC DNA]</scope>
    <source>
        <strain evidence="4">AWRI3579</strain>
    </source>
</reference>
<gene>
    <name evidence="3" type="ORF">AWRI3579_g1549</name>
</gene>
<organism evidence="3 4">
    <name type="scientific">Hanseniaspora osmophila</name>
    <dbReference type="NCBI Taxonomy" id="56408"/>
    <lineage>
        <taxon>Eukaryota</taxon>
        <taxon>Fungi</taxon>
        <taxon>Dikarya</taxon>
        <taxon>Ascomycota</taxon>
        <taxon>Saccharomycotina</taxon>
        <taxon>Saccharomycetes</taxon>
        <taxon>Saccharomycodales</taxon>
        <taxon>Saccharomycodaceae</taxon>
        <taxon>Hanseniaspora</taxon>
    </lineage>
</organism>
<dbReference type="Gene3D" id="3.30.1120.90">
    <property type="entry name" value="Nucleosome assembly protein"/>
    <property type="match status" value="1"/>
</dbReference>
<dbReference type="PANTHER" id="PTHR11875">
    <property type="entry name" value="TESTIS-SPECIFIC Y-ENCODED PROTEIN"/>
    <property type="match status" value="1"/>
</dbReference>
<evidence type="ECO:0000313" key="3">
    <source>
        <dbReference type="EMBL" id="OEJ86343.1"/>
    </source>
</evidence>
<dbReference type="AlphaFoldDB" id="A0A1E5RID1"/>
<protein>
    <submittedName>
        <fullName evidence="3">Vacuolar protein sorting-associated protein 75</fullName>
    </submittedName>
</protein>
<accession>A0A1E5RID1</accession>
<dbReference type="STRING" id="56408.A0A1E5RID1"/>
<dbReference type="GO" id="GO:0006334">
    <property type="term" value="P:nucleosome assembly"/>
    <property type="evidence" value="ECO:0007669"/>
    <property type="project" value="InterPro"/>
</dbReference>